<dbReference type="RefSeq" id="WP_055312914.1">
    <property type="nucleotide sequence ID" value="NZ_JAFHIK010000004.1"/>
</dbReference>
<comment type="caution">
    <text evidence="1">The sequence shown here is derived from an EMBL/GenBank/DDBJ whole genome shotgun (WGS) entry which is preliminary data.</text>
</comment>
<reference evidence="2" key="1">
    <citation type="submission" date="2016-04" db="EMBL/GenBank/DDBJ databases">
        <authorList>
            <person name="Osei Sekyere J."/>
            <person name="Sivertsen A."/>
            <person name="Pedersen A.T."/>
            <person name="Sundsfjord A."/>
        </authorList>
    </citation>
    <scope>NUCLEOTIDE SEQUENCE [LARGE SCALE GENOMIC DNA]</scope>
    <source>
        <strain evidence="2">945174350</strain>
    </source>
</reference>
<protein>
    <submittedName>
        <fullName evidence="1">Uncharacterized protein</fullName>
    </submittedName>
</protein>
<organism evidence="1 2">
    <name type="scientific">Serratia marcescens</name>
    <dbReference type="NCBI Taxonomy" id="615"/>
    <lineage>
        <taxon>Bacteria</taxon>
        <taxon>Pseudomonadati</taxon>
        <taxon>Pseudomonadota</taxon>
        <taxon>Gammaproteobacteria</taxon>
        <taxon>Enterobacterales</taxon>
        <taxon>Yersiniaceae</taxon>
        <taxon>Serratia</taxon>
    </lineage>
</organism>
<name>A0A2F0PUP8_SERMA</name>
<dbReference type="AlphaFoldDB" id="A0A2F0PUP8"/>
<gene>
    <name evidence="1" type="ORF">AN695_0212445</name>
</gene>
<dbReference type="EMBL" id="LJEX02000057">
    <property type="protein sequence ID" value="OCO87795.1"/>
    <property type="molecule type" value="Genomic_DNA"/>
</dbReference>
<evidence type="ECO:0000313" key="1">
    <source>
        <dbReference type="EMBL" id="OCO87795.1"/>
    </source>
</evidence>
<accession>A0A2F0PUP8</accession>
<proteinExistence type="predicted"/>
<evidence type="ECO:0000313" key="2">
    <source>
        <dbReference type="Proteomes" id="UP000050489"/>
    </source>
</evidence>
<dbReference type="Proteomes" id="UP000050489">
    <property type="component" value="Unassembled WGS sequence"/>
</dbReference>
<sequence>MSKIVLTLEQIKELARFAEDEGQPSYTIITGHVPAFEAEDGEMVAEYNGLIAYSGSENHSVLQLG</sequence>